<evidence type="ECO:0000256" key="7">
    <source>
        <dbReference type="ARBA" id="ARBA00023040"/>
    </source>
</evidence>
<keyword evidence="6 13" id="KW-1133">Transmembrane helix</keyword>
<protein>
    <recommendedName>
        <fullName evidence="12">Taste receptor type 2</fullName>
    </recommendedName>
</protein>
<sequence>MPPTSPFSLSITQYLHSYLSSASQKNGFIIIVLGREWVRCWTLPPGVMILASLGISRFFLQWAAVVSNFSTYFSLIYRSLYLRVLWNFTNVATLWFTTWLAVFYCVKISSFTHPIFLWLKWRISRCVPWLLLCSILISILIFILTLIKAYHDYQLPVTGNYSEKTSLDDRTWLLRRHFSTHLQMFMWLIPFIFFLASIILLISSLCQHLGNMQHHSAGPQDQSMQVHITTLKSLFFFLFLYASYVLSLIVTSIESISICSPQFWVWEVIIYAGISIHPALLILNNLKLRRALKKMLHDPETA</sequence>
<evidence type="ECO:0000256" key="6">
    <source>
        <dbReference type="ARBA" id="ARBA00022989"/>
    </source>
</evidence>
<evidence type="ECO:0000256" key="5">
    <source>
        <dbReference type="ARBA" id="ARBA00022692"/>
    </source>
</evidence>
<accession>A0A4X2M913</accession>
<evidence type="ECO:0000256" key="3">
    <source>
        <dbReference type="ARBA" id="ARBA00022480"/>
    </source>
</evidence>
<evidence type="ECO:0000256" key="1">
    <source>
        <dbReference type="ARBA" id="ARBA00004141"/>
    </source>
</evidence>
<keyword evidence="9 12" id="KW-0675">Receptor</keyword>
<dbReference type="PANTHER" id="PTHR11394">
    <property type="entry name" value="TASTE RECEPTOR TYPE 2"/>
    <property type="match status" value="1"/>
</dbReference>
<proteinExistence type="inferred from homology"/>
<feature type="transmembrane region" description="Helical" evidence="13">
    <location>
        <begin position="127"/>
        <end position="147"/>
    </location>
</feature>
<keyword evidence="3 12" id="KW-0919">Taste</keyword>
<dbReference type="PANTHER" id="PTHR11394:SF69">
    <property type="entry name" value="TASTE RECEPTOR TYPE 2 MEMBER 134"/>
    <property type="match status" value="1"/>
</dbReference>
<evidence type="ECO:0000256" key="8">
    <source>
        <dbReference type="ARBA" id="ARBA00023136"/>
    </source>
</evidence>
<dbReference type="GO" id="GO:0033038">
    <property type="term" value="F:bitter taste receptor activity"/>
    <property type="evidence" value="ECO:0007669"/>
    <property type="project" value="InterPro"/>
</dbReference>
<reference evidence="14" key="2">
    <citation type="submission" date="2025-08" db="UniProtKB">
        <authorList>
            <consortium name="Ensembl"/>
        </authorList>
    </citation>
    <scope>IDENTIFICATION</scope>
</reference>
<keyword evidence="8 12" id="KW-0472">Membrane</keyword>
<evidence type="ECO:0000256" key="2">
    <source>
        <dbReference type="ARBA" id="ARBA00007376"/>
    </source>
</evidence>
<evidence type="ECO:0000256" key="10">
    <source>
        <dbReference type="ARBA" id="ARBA00023224"/>
    </source>
</evidence>
<evidence type="ECO:0000313" key="15">
    <source>
        <dbReference type="Proteomes" id="UP000314987"/>
    </source>
</evidence>
<keyword evidence="5 12" id="KW-0812">Transmembrane</keyword>
<keyword evidence="7 12" id="KW-0297">G-protein coupled receptor</keyword>
<reference evidence="14" key="3">
    <citation type="submission" date="2025-09" db="UniProtKB">
        <authorList>
            <consortium name="Ensembl"/>
        </authorList>
    </citation>
    <scope>IDENTIFICATION</scope>
</reference>
<evidence type="ECO:0000256" key="4">
    <source>
        <dbReference type="ARBA" id="ARBA00022606"/>
    </source>
</evidence>
<dbReference type="SUPFAM" id="SSF81321">
    <property type="entry name" value="Family A G protein-coupled receptor-like"/>
    <property type="match status" value="1"/>
</dbReference>
<feature type="transmembrane region" description="Helical" evidence="13">
    <location>
        <begin position="234"/>
        <end position="258"/>
    </location>
</feature>
<feature type="transmembrane region" description="Helical" evidence="13">
    <location>
        <begin position="264"/>
        <end position="286"/>
    </location>
</feature>
<keyword evidence="10 12" id="KW-0807">Transducer</keyword>
<keyword evidence="15" id="KW-1185">Reference proteome</keyword>
<dbReference type="GO" id="GO:0004930">
    <property type="term" value="F:G protein-coupled receptor activity"/>
    <property type="evidence" value="ECO:0007669"/>
    <property type="project" value="UniProtKB-KW"/>
</dbReference>
<organism evidence="14 15">
    <name type="scientific">Vombatus ursinus</name>
    <name type="common">Common wombat</name>
    <dbReference type="NCBI Taxonomy" id="29139"/>
    <lineage>
        <taxon>Eukaryota</taxon>
        <taxon>Metazoa</taxon>
        <taxon>Chordata</taxon>
        <taxon>Craniata</taxon>
        <taxon>Vertebrata</taxon>
        <taxon>Euteleostomi</taxon>
        <taxon>Mammalia</taxon>
        <taxon>Metatheria</taxon>
        <taxon>Diprotodontia</taxon>
        <taxon>Vombatidae</taxon>
        <taxon>Vombatus</taxon>
    </lineage>
</organism>
<dbReference type="STRING" id="29139.ENSVURP00010029980"/>
<feature type="transmembrane region" description="Helical" evidence="13">
    <location>
        <begin position="184"/>
        <end position="206"/>
    </location>
</feature>
<dbReference type="Gene3D" id="1.20.1070.10">
    <property type="entry name" value="Rhodopsin 7-helix transmembrane proteins"/>
    <property type="match status" value="1"/>
</dbReference>
<evidence type="ECO:0000256" key="13">
    <source>
        <dbReference type="SAM" id="Phobius"/>
    </source>
</evidence>
<evidence type="ECO:0000256" key="9">
    <source>
        <dbReference type="ARBA" id="ARBA00023170"/>
    </source>
</evidence>
<feature type="transmembrane region" description="Helical" evidence="13">
    <location>
        <begin position="58"/>
        <end position="78"/>
    </location>
</feature>
<gene>
    <name evidence="14" type="primary">LOC114027261</name>
</gene>
<comment type="similarity">
    <text evidence="2 11">Belongs to the G-protein coupled receptor T2R family.</text>
</comment>
<feature type="transmembrane region" description="Helical" evidence="13">
    <location>
        <begin position="84"/>
        <end position="106"/>
    </location>
</feature>
<evidence type="ECO:0000256" key="12">
    <source>
        <dbReference type="RuleBase" id="RU004424"/>
    </source>
</evidence>
<reference evidence="15" key="1">
    <citation type="submission" date="2018-12" db="EMBL/GenBank/DDBJ databases">
        <authorList>
            <person name="Yazar S."/>
        </authorList>
    </citation>
    <scope>NUCLEOTIDE SEQUENCE [LARGE SCALE GENOMIC DNA]</scope>
</reference>
<dbReference type="GO" id="GO:0016020">
    <property type="term" value="C:membrane"/>
    <property type="evidence" value="ECO:0007669"/>
    <property type="project" value="UniProtKB-SubCell"/>
</dbReference>
<dbReference type="Pfam" id="PF05296">
    <property type="entry name" value="TAS2R"/>
    <property type="match status" value="1"/>
</dbReference>
<dbReference type="OMA" id="HYIPACQ"/>
<dbReference type="InterPro" id="IPR007960">
    <property type="entry name" value="TAS2R"/>
</dbReference>
<dbReference type="Proteomes" id="UP000314987">
    <property type="component" value="Unassembled WGS sequence"/>
</dbReference>
<dbReference type="AlphaFoldDB" id="A0A4X2M913"/>
<dbReference type="FunFam" id="1.20.1070.10:FF:000055">
    <property type="entry name" value="Taste receptor type 2"/>
    <property type="match status" value="1"/>
</dbReference>
<name>A0A4X2M913_VOMUR</name>
<evidence type="ECO:0000313" key="14">
    <source>
        <dbReference type="Ensembl" id="ENSVURP00010029980.1"/>
    </source>
</evidence>
<evidence type="ECO:0000256" key="11">
    <source>
        <dbReference type="RuleBase" id="RU004423"/>
    </source>
</evidence>
<keyword evidence="4 12" id="KW-0716">Sensory transduction</keyword>
<comment type="subcellular location">
    <subcellularLocation>
        <location evidence="1 12">Membrane</location>
        <topology evidence="1 12">Multi-pass membrane protein</topology>
    </subcellularLocation>
</comment>
<dbReference type="GeneTree" id="ENSGT01150000286961"/>
<dbReference type="Ensembl" id="ENSVURT00010034140.1">
    <property type="protein sequence ID" value="ENSVURP00010029980.1"/>
    <property type="gene ID" value="ENSVURG00010022924.1"/>
</dbReference>